<evidence type="ECO:0000259" key="1">
    <source>
        <dbReference type="Pfam" id="PF04233"/>
    </source>
</evidence>
<comment type="caution">
    <text evidence="2">The sequence shown here is derived from an EMBL/GenBank/DDBJ whole genome shotgun (WGS) entry which is preliminary data.</text>
</comment>
<keyword evidence="3" id="KW-1185">Reference proteome</keyword>
<evidence type="ECO:0000313" key="3">
    <source>
        <dbReference type="Proteomes" id="UP000253934"/>
    </source>
</evidence>
<organism evidence="2 3">
    <name type="scientific">Spirobacillus cienkowskii</name>
    <dbReference type="NCBI Taxonomy" id="495820"/>
    <lineage>
        <taxon>Bacteria</taxon>
        <taxon>Pseudomonadati</taxon>
        <taxon>Bdellovibrionota</taxon>
        <taxon>Oligoflexia</taxon>
        <taxon>Silvanigrellales</taxon>
        <taxon>Spirobacillus</taxon>
    </lineage>
</organism>
<protein>
    <recommendedName>
        <fullName evidence="1">Phage head morphogenesis domain-containing protein</fullName>
    </recommendedName>
</protein>
<dbReference type="EMBL" id="QOVW01000001">
    <property type="protein sequence ID" value="RDB37422.1"/>
    <property type="molecule type" value="Genomic_DNA"/>
</dbReference>
<gene>
    <name evidence="2" type="ORF">DCC88_00405</name>
</gene>
<accession>A0A369KUY1</accession>
<dbReference type="NCBIfam" id="TIGR01641">
    <property type="entry name" value="phageSPP1_gp7"/>
    <property type="match status" value="1"/>
</dbReference>
<dbReference type="Pfam" id="PF04233">
    <property type="entry name" value="Phage_Mu_F"/>
    <property type="match status" value="1"/>
</dbReference>
<name>A0A369KUY1_9BACT</name>
<dbReference type="AlphaFoldDB" id="A0A369KUY1"/>
<feature type="domain" description="Phage head morphogenesis" evidence="1">
    <location>
        <begin position="176"/>
        <end position="267"/>
    </location>
</feature>
<reference evidence="2" key="1">
    <citation type="submission" date="2018-04" db="EMBL/GenBank/DDBJ databases">
        <title>Draft genome sequence of the Candidatus Spirobacillus cienkowskii, a pathogen of freshwater Daphnia species, reconstructed from hemolymph metagenomic reads.</title>
        <authorList>
            <person name="Bresciani L."/>
            <person name="Lemos L.N."/>
            <person name="Wale N."/>
            <person name="Lin J.Y."/>
            <person name="Fernandes G.R."/>
            <person name="Duffy M.A."/>
            <person name="Rodrigues J.M."/>
        </authorList>
    </citation>
    <scope>NUCLEOTIDE SEQUENCE [LARGE SCALE GENOMIC DNA]</scope>
    <source>
        <strain evidence="2">Binning01</strain>
    </source>
</reference>
<dbReference type="Proteomes" id="UP000253934">
    <property type="component" value="Unassembled WGS sequence"/>
</dbReference>
<proteinExistence type="predicted"/>
<sequence>MNFIEYAKKNSKPNYNARIQAFPAIALERQFQRELVSLTNPFVKYLKKNIEIKTNDWIKTYSLNLDSDESDDKSDIENFFEKVITALEIYLPYKVLKEFFSKYSNKIYGFSKNKLTEQVEKIFKIKPHLDKDNYQKQLNLWVEKNIFSFKEALYKYVNNNKMAIYNILEKISDKDSIESEIKINDQKLRNSIAFIARDQVSGLEGSVTKSLQTEVGFDEFVWITCRDERVRAAHRELDGKLCSWNKLPIINGNYIFPGSEINCRCVARPIITNK</sequence>
<evidence type="ECO:0000313" key="2">
    <source>
        <dbReference type="EMBL" id="RDB37422.1"/>
    </source>
</evidence>
<dbReference type="InterPro" id="IPR006528">
    <property type="entry name" value="Phage_head_morphogenesis_dom"/>
</dbReference>